<dbReference type="GeneID" id="114784500"/>
<reference evidence="4" key="3">
    <citation type="submission" date="2025-09" db="UniProtKB">
        <authorList>
            <consortium name="Ensembl"/>
        </authorList>
    </citation>
    <scope>IDENTIFICATION</scope>
</reference>
<feature type="compositionally biased region" description="Polar residues" evidence="2">
    <location>
        <begin position="635"/>
        <end position="646"/>
    </location>
</feature>
<feature type="region of interest" description="Disordered" evidence="2">
    <location>
        <begin position="481"/>
        <end position="507"/>
    </location>
</feature>
<gene>
    <name evidence="4" type="primary">fam83ha</name>
</gene>
<evidence type="ECO:0000256" key="2">
    <source>
        <dbReference type="SAM" id="MobiDB-lite"/>
    </source>
</evidence>
<dbReference type="GO" id="GO:0045095">
    <property type="term" value="C:keratin filament"/>
    <property type="evidence" value="ECO:0007669"/>
    <property type="project" value="TreeGrafter"/>
</dbReference>
<feature type="region of interest" description="Disordered" evidence="2">
    <location>
        <begin position="887"/>
        <end position="911"/>
    </location>
</feature>
<feature type="compositionally biased region" description="Low complexity" evidence="2">
    <location>
        <begin position="1645"/>
        <end position="1655"/>
    </location>
</feature>
<feature type="region of interest" description="Disordered" evidence="2">
    <location>
        <begin position="1574"/>
        <end position="1630"/>
    </location>
</feature>
<dbReference type="GO" id="GO:0019901">
    <property type="term" value="F:protein kinase binding"/>
    <property type="evidence" value="ECO:0007669"/>
    <property type="project" value="TreeGrafter"/>
</dbReference>
<feature type="region of interest" description="Disordered" evidence="2">
    <location>
        <begin position="1820"/>
        <end position="1861"/>
    </location>
</feature>
<feature type="compositionally biased region" description="Polar residues" evidence="2">
    <location>
        <begin position="694"/>
        <end position="704"/>
    </location>
</feature>
<reference evidence="4 5" key="1">
    <citation type="submission" date="2020-06" db="EMBL/GenBank/DDBJ databases">
        <authorList>
            <consortium name="Wellcome Sanger Institute Data Sharing"/>
        </authorList>
    </citation>
    <scope>NUCLEOTIDE SEQUENCE [LARGE SCALE GENOMIC DNA]</scope>
</reference>
<keyword evidence="5" id="KW-1185">Reference proteome</keyword>
<name>A0AAY4DYS9_9TELE</name>
<proteinExistence type="inferred from homology"/>
<dbReference type="GO" id="GO:0044380">
    <property type="term" value="P:protein localization to cytoskeleton"/>
    <property type="evidence" value="ECO:0007669"/>
    <property type="project" value="TreeGrafter"/>
</dbReference>
<dbReference type="Gene3D" id="3.30.870.10">
    <property type="entry name" value="Endonuclease Chain A"/>
    <property type="match status" value="1"/>
</dbReference>
<accession>A0AAY4DYS9</accession>
<feature type="region of interest" description="Disordered" evidence="2">
    <location>
        <begin position="1384"/>
        <end position="1407"/>
    </location>
</feature>
<dbReference type="GO" id="GO:0007165">
    <property type="term" value="P:signal transduction"/>
    <property type="evidence" value="ECO:0007669"/>
    <property type="project" value="TreeGrafter"/>
</dbReference>
<comment type="similarity">
    <text evidence="1">Belongs to the FAM83 family.</text>
</comment>
<dbReference type="PANTHER" id="PTHR16181">
    <property type="entry name" value="PROTEIN FAM83A-RELATED"/>
    <property type="match status" value="1"/>
</dbReference>
<feature type="compositionally biased region" description="Polar residues" evidence="2">
    <location>
        <begin position="1700"/>
        <end position="1740"/>
    </location>
</feature>
<protein>
    <recommendedName>
        <fullName evidence="3">Scaffolding anchor of CK1 domain-containing protein</fullName>
    </recommendedName>
</protein>
<feature type="region of interest" description="Disordered" evidence="2">
    <location>
        <begin position="1219"/>
        <end position="1245"/>
    </location>
</feature>
<feature type="region of interest" description="Disordered" evidence="2">
    <location>
        <begin position="1437"/>
        <end position="1462"/>
    </location>
</feature>
<feature type="compositionally biased region" description="Low complexity" evidence="2">
    <location>
        <begin position="1388"/>
        <end position="1400"/>
    </location>
</feature>
<dbReference type="RefSeq" id="XP_028825781.1">
    <property type="nucleotide sequence ID" value="XM_028969948.1"/>
</dbReference>
<feature type="compositionally biased region" description="Polar residues" evidence="2">
    <location>
        <begin position="1753"/>
        <end position="1798"/>
    </location>
</feature>
<dbReference type="GeneTree" id="ENSGT00940000159342"/>
<evidence type="ECO:0000313" key="4">
    <source>
        <dbReference type="Ensembl" id="ENSDCDP00010050652.1"/>
    </source>
</evidence>
<feature type="domain" description="Scaffolding anchor of CK1" evidence="3">
    <location>
        <begin position="13"/>
        <end position="282"/>
    </location>
</feature>
<dbReference type="Pfam" id="PF07894">
    <property type="entry name" value="SACK1"/>
    <property type="match status" value="1"/>
</dbReference>
<dbReference type="GO" id="GO:1990254">
    <property type="term" value="F:keratin filament binding"/>
    <property type="evidence" value="ECO:0007669"/>
    <property type="project" value="TreeGrafter"/>
</dbReference>
<sequence length="2056" mass="225101">MARRSQCSLAEDNPLDTNYVPPHYREEYRLAIDALVESDLDGYYEFLQAADVVDFLSRPEIDSIRTTVQCPCQIEQPSLLYQETERDYSSDTYWPVHSDIDAPSLDLGWPQQQLFVGPTEVTTFANPADPTVPSIKMQARKLIRNAQQVIGVAMDMFTDVDIFAELLDAAMRSVAVYILLDEQNSHHFVAMVENCRVNLDQFQYLRVRTVTGTSYLCCTGKSFKGQMMERFLLVDCQAVLGGNYSFMWSYEKIHRCIAHLYLGQLVTTFDEEFRILFAHSEPLNIQNALLKWENSYNFQTNSDMPHTTKKPTDYLPIEGKHNPEWSGHEDLINMNPKQLQMARAEPGPILVHGHVYPTQQFWMEMSYKDRGQPLLPQNPVGMSGLKRHRFGEVFQQGYYQPDIIHRDRENVDVETQIVQSHRSQHHGQRTGQDPNYDAYNAFRIQRYQPFDQYSDPDGLPEMEQSEGHNPVQKFLHSDPNVDVGHGPRNLLVPGEGPFSPSNKRRHRLGQPYTCQTSPTQPNQPDHKHFYMDSGTERKSRDTVVKQGLRDWRINSYLSGFDQPGEEEMQLLQGSELFDDCPFHSQEKIDHDISAHKLNTRDLASTLENVHPCYKKPTLPEDSIDLASVQPEIKKTSATTSESSCTGSEKADGITAKETRTKEEQFRRRPNPTLHRGSRLRHSLLFSSNLDQDKSQSTTDLTQQAKPEEPASAGIPEKPLKKQATFAIGEKNKTKQLPSDNLQRTFSFDMNDPDSRLLFFKELAAKRKAAQAAATESESITAQTLKHVLKSCEETIGPQPITNPTTTVTKTALMSSKKAENIPKVLSIILGPVEKIVSGCEKNAQNPHECEELSETATDAEKIQIKKLQTEPSPIQHELCSDSCATPKEQIKTSDDGSSPKASPVTCVPANTNAADSNSAELHNAFRESDLQVIASHSSKPVLSGDSKVASGMIQKEAKAMLPSTTTGENTKNVGQETCEKPGEGNVTREEPFRRRPNPTLQRTSKLRHSFLFSSNMEQHRSQLGIIASDENSKIFQSEGGELSNYSRLITFNKDNHGDTVDMSTPEGRLQYFRKLAAQRVAKSKQENGDISQPCNISLGLEPNPIDSPRHLKTPSGTLESSDVTSQLLEQSHCVNDAGSARDNLCSDMATDTEKIQLKKQSEGANIAKHEPSSLSHSSKSCVSWVIGQALDSSHTVSSVTGSMVGDNHKDNTLPTKDLCTSPTASSPEIFSTAPTSPTDTISSQIHSPVEPCPMSVPLSVESALTQDSTTTNSNIQPVTSESNLILQKDSLSVTSPVETNSVSRPIFQPSLCFATKPNLPMATLQIEDSVQPEHSPSVSFLGEIDSAHKATESKLTQDTLPTKLPVSSVSSPIELCLNSVISQTKDMPSATSPDTSDSASKLSKSNLSQEAPCTELLVSPVPSLVEPCLNSVISQTKDIQSAPSLGESDSARTLGKSNLTPTTELPVLPIEHVLNPVSKQPKDNPSAIHLENKHTESMLSQEILPKESPVSPVTELACGSNNPILTESIFTLVSSLHKGSVSEANLVAETNADMKTVSLQSISAEVPSLSAIKTERGESSMSTESSLFIKPQIVTSSSETKSTTHPTEPNMSQVTSPASASQSPTKVTSTSQLVLAESNLTAVSFPSLSETSSTSNRLPSDSSLPKNYNSSVTSTQETFQTAEERTEGSRSPQLTPPDKITSSKTSPNILNSTRDMFSAESSPSKVDISQDTLPAESSKTVKGESNPMPIASTPDNISLVTSTSESNSKEITTQSTESEKSSLSPVISPAKGSSSLDTAKSEKDSGVFFASLAETISGETTTPSAFLGESTTVKQDSEDGLIPTSASGEPSSVATSQADMPSASGLNIESILPENSASAKSKPLTQHSTGESTTLNVNVEITNTSEFETSVSFNESCVMKPNQTESELENGKTEGGEIGDHHIVAEVTAQSTSAATEQSISLSRLQTSTASLISCSNLRDDTKVLLGQISRASKQNIDAASKDSAGGATDEDKRHCYLGRYQKYTSQSNKEEREKVLQKMENMRKERRVYSRFEAS</sequence>
<dbReference type="Ensembl" id="ENSDCDT00010061077.1">
    <property type="protein sequence ID" value="ENSDCDP00010050652.1"/>
    <property type="gene ID" value="ENSDCDG00010029986.1"/>
</dbReference>
<feature type="compositionally biased region" description="Polar residues" evidence="2">
    <location>
        <begin position="1656"/>
        <end position="1681"/>
    </location>
</feature>
<dbReference type="InterPro" id="IPR050944">
    <property type="entry name" value="FAM83"/>
</dbReference>
<dbReference type="GO" id="GO:0030335">
    <property type="term" value="P:positive regulation of cell migration"/>
    <property type="evidence" value="ECO:0007669"/>
    <property type="project" value="TreeGrafter"/>
</dbReference>
<feature type="compositionally biased region" description="Basic and acidic residues" evidence="2">
    <location>
        <begin position="977"/>
        <end position="993"/>
    </location>
</feature>
<dbReference type="SUPFAM" id="SSF56024">
    <property type="entry name" value="Phospholipase D/nuclease"/>
    <property type="match status" value="1"/>
</dbReference>
<feature type="compositionally biased region" description="Polar residues" evidence="2">
    <location>
        <begin position="1844"/>
        <end position="1861"/>
    </location>
</feature>
<evidence type="ECO:0000256" key="1">
    <source>
        <dbReference type="ARBA" id="ARBA00006937"/>
    </source>
</evidence>
<feature type="compositionally biased region" description="Polar residues" evidence="2">
    <location>
        <begin position="962"/>
        <end position="975"/>
    </location>
</feature>
<dbReference type="GO" id="GO:0045104">
    <property type="term" value="P:intermediate filament cytoskeleton organization"/>
    <property type="evidence" value="ECO:0007669"/>
    <property type="project" value="TreeGrafter"/>
</dbReference>
<feature type="compositionally biased region" description="Polar residues" evidence="2">
    <location>
        <begin position="1820"/>
        <end position="1834"/>
    </location>
</feature>
<evidence type="ECO:0000259" key="3">
    <source>
        <dbReference type="Pfam" id="PF07894"/>
    </source>
</evidence>
<evidence type="ECO:0000313" key="5">
    <source>
        <dbReference type="Proteomes" id="UP000694580"/>
    </source>
</evidence>
<feature type="region of interest" description="Disordered" evidence="2">
    <location>
        <begin position="958"/>
        <end position="1005"/>
    </location>
</feature>
<feature type="region of interest" description="Disordered" evidence="2">
    <location>
        <begin position="633"/>
        <end position="719"/>
    </location>
</feature>
<feature type="compositionally biased region" description="Polar residues" evidence="2">
    <location>
        <begin position="1593"/>
        <end position="1630"/>
    </location>
</feature>
<dbReference type="PANTHER" id="PTHR16181:SF16">
    <property type="entry name" value="FAMILY WITH SEQUENCE SIMILARITY 83 MEMBER HA"/>
    <property type="match status" value="1"/>
</dbReference>
<feature type="region of interest" description="Disordered" evidence="2">
    <location>
        <begin position="1645"/>
        <end position="1802"/>
    </location>
</feature>
<dbReference type="InterPro" id="IPR012461">
    <property type="entry name" value="SACK1"/>
</dbReference>
<organism evidence="4 5">
    <name type="scientific">Denticeps clupeoides</name>
    <name type="common">denticle herring</name>
    <dbReference type="NCBI Taxonomy" id="299321"/>
    <lineage>
        <taxon>Eukaryota</taxon>
        <taxon>Metazoa</taxon>
        <taxon>Chordata</taxon>
        <taxon>Craniata</taxon>
        <taxon>Vertebrata</taxon>
        <taxon>Euteleostomi</taxon>
        <taxon>Actinopterygii</taxon>
        <taxon>Neopterygii</taxon>
        <taxon>Teleostei</taxon>
        <taxon>Clupei</taxon>
        <taxon>Clupeiformes</taxon>
        <taxon>Denticipitoidei</taxon>
        <taxon>Denticipitidae</taxon>
        <taxon>Denticeps</taxon>
    </lineage>
</organism>
<feature type="compositionally biased region" description="Basic and acidic residues" evidence="2">
    <location>
        <begin position="648"/>
        <end position="666"/>
    </location>
</feature>
<dbReference type="Proteomes" id="UP000694580">
    <property type="component" value="Chromosome 2"/>
</dbReference>
<reference evidence="4" key="2">
    <citation type="submission" date="2025-08" db="UniProtKB">
        <authorList>
            <consortium name="Ensembl"/>
        </authorList>
    </citation>
    <scope>IDENTIFICATION</scope>
</reference>